<dbReference type="Proteomes" id="UP001177003">
    <property type="component" value="Chromosome 3"/>
</dbReference>
<reference evidence="7" key="1">
    <citation type="submission" date="2023-04" db="EMBL/GenBank/DDBJ databases">
        <authorList>
            <person name="Vijverberg K."/>
            <person name="Xiong W."/>
            <person name="Schranz E."/>
        </authorList>
    </citation>
    <scope>NUCLEOTIDE SEQUENCE</scope>
</reference>
<dbReference type="InterPro" id="IPR005123">
    <property type="entry name" value="Oxoglu/Fe-dep_dioxygenase_dom"/>
</dbReference>
<dbReference type="AlphaFoldDB" id="A0AA36DWI7"/>
<feature type="domain" description="Fe2OG dioxygenase" evidence="6">
    <location>
        <begin position="162"/>
        <end position="276"/>
    </location>
</feature>
<dbReference type="PROSITE" id="PS51471">
    <property type="entry name" value="FE2OG_OXY"/>
    <property type="match status" value="1"/>
</dbReference>
<evidence type="ECO:0000313" key="8">
    <source>
        <dbReference type="Proteomes" id="UP001177003"/>
    </source>
</evidence>
<evidence type="ECO:0000313" key="7">
    <source>
        <dbReference type="EMBL" id="CAI9274269.1"/>
    </source>
</evidence>
<dbReference type="GO" id="GO:0051213">
    <property type="term" value="F:dioxygenase activity"/>
    <property type="evidence" value="ECO:0007669"/>
    <property type="project" value="UniProtKB-ARBA"/>
</dbReference>
<dbReference type="SUPFAM" id="SSF51197">
    <property type="entry name" value="Clavaminate synthase-like"/>
    <property type="match status" value="1"/>
</dbReference>
<dbReference type="InterPro" id="IPR027443">
    <property type="entry name" value="IPNS-like_sf"/>
</dbReference>
<dbReference type="FunFam" id="2.60.120.330:FF:000006">
    <property type="entry name" value="2-oxoglutarate-Fe(II) type oxidoreductase hxnY"/>
    <property type="match status" value="1"/>
</dbReference>
<dbReference type="GO" id="GO:0016705">
    <property type="term" value="F:oxidoreductase activity, acting on paired donors, with incorporation or reduction of molecular oxygen"/>
    <property type="evidence" value="ECO:0007669"/>
    <property type="project" value="UniProtKB-ARBA"/>
</dbReference>
<evidence type="ECO:0000256" key="3">
    <source>
        <dbReference type="ARBA" id="ARBA00023002"/>
    </source>
</evidence>
<dbReference type="EMBL" id="OX465079">
    <property type="protein sequence ID" value="CAI9274269.1"/>
    <property type="molecule type" value="Genomic_DNA"/>
</dbReference>
<name>A0AA36DWI7_LACSI</name>
<gene>
    <name evidence="7" type="ORF">LSALG_LOCUS14356</name>
</gene>
<dbReference type="Gene3D" id="2.60.120.330">
    <property type="entry name" value="B-lactam Antibiotic, Isopenicillin N Synthase, Chain"/>
    <property type="match status" value="1"/>
</dbReference>
<evidence type="ECO:0000256" key="5">
    <source>
        <dbReference type="RuleBase" id="RU003682"/>
    </source>
</evidence>
<evidence type="ECO:0000256" key="4">
    <source>
        <dbReference type="ARBA" id="ARBA00023004"/>
    </source>
</evidence>
<dbReference type="PANTHER" id="PTHR10209:SF590">
    <property type="entry name" value="2-OXOGLUTARATE (2OG) AND FE(II)-DEPENDENT OXYGENASE SUPERFAMILY PROTEIN"/>
    <property type="match status" value="1"/>
</dbReference>
<dbReference type="Pfam" id="PF03171">
    <property type="entry name" value="2OG-FeII_Oxy"/>
    <property type="match status" value="1"/>
</dbReference>
<organism evidence="7 8">
    <name type="scientific">Lactuca saligna</name>
    <name type="common">Willowleaf lettuce</name>
    <dbReference type="NCBI Taxonomy" id="75948"/>
    <lineage>
        <taxon>Eukaryota</taxon>
        <taxon>Viridiplantae</taxon>
        <taxon>Streptophyta</taxon>
        <taxon>Embryophyta</taxon>
        <taxon>Tracheophyta</taxon>
        <taxon>Spermatophyta</taxon>
        <taxon>Magnoliopsida</taxon>
        <taxon>eudicotyledons</taxon>
        <taxon>Gunneridae</taxon>
        <taxon>Pentapetalae</taxon>
        <taxon>asterids</taxon>
        <taxon>campanulids</taxon>
        <taxon>Asterales</taxon>
        <taxon>Asteraceae</taxon>
        <taxon>Cichorioideae</taxon>
        <taxon>Cichorieae</taxon>
        <taxon>Lactucinae</taxon>
        <taxon>Lactuca</taxon>
    </lineage>
</organism>
<dbReference type="InterPro" id="IPR026992">
    <property type="entry name" value="DIOX_N"/>
</dbReference>
<dbReference type="PANTHER" id="PTHR10209">
    <property type="entry name" value="OXIDOREDUCTASE, 2OG-FE II OXYGENASE FAMILY PROTEIN"/>
    <property type="match status" value="1"/>
</dbReference>
<dbReference type="PRINTS" id="PR00682">
    <property type="entry name" value="IPNSYNTHASE"/>
</dbReference>
<comment type="similarity">
    <text evidence="1 5">Belongs to the iron/ascorbate-dependent oxidoreductase family.</text>
</comment>
<evidence type="ECO:0000256" key="1">
    <source>
        <dbReference type="ARBA" id="ARBA00008056"/>
    </source>
</evidence>
<evidence type="ECO:0000259" key="6">
    <source>
        <dbReference type="PROSITE" id="PS51471"/>
    </source>
</evidence>
<evidence type="ECO:0000256" key="2">
    <source>
        <dbReference type="ARBA" id="ARBA00022723"/>
    </source>
</evidence>
<protein>
    <recommendedName>
        <fullName evidence="6">Fe2OG dioxygenase domain-containing protein</fullName>
    </recommendedName>
</protein>
<keyword evidence="4 5" id="KW-0408">Iron</keyword>
<dbReference type="GO" id="GO:0046872">
    <property type="term" value="F:metal ion binding"/>
    <property type="evidence" value="ECO:0007669"/>
    <property type="project" value="UniProtKB-KW"/>
</dbReference>
<keyword evidence="2 5" id="KW-0479">Metal-binding</keyword>
<sequence>MADSVVLPVIDLSSSDRISTAKSIRQACMEYGFFYLVNHGVEEELLENVFDESRKFFSLPLEEKMKLARKDNVGFAPIYAENLDSSTTSKGDLKETFHIGPLEGEESHLNLWPSKEILPCWRFSMEKYYKKVLSTGERLSTLIALALNLEDDFFKKTGALDKPYGFLRLLHYPGLNAAAAGEIEEEEEVVVYGASAHSDYGMITLLATDGVPGLQVCKEKHKQPRTWENVSHVKGAFIVNLGDMMERWTNCLFRSTLHRVMPTGKERYSMAFFLDPNPDCMVECLKSCCSESSPPRFPPVRSGDYLRDRITAAYSYS</sequence>
<accession>A0AA36DWI7</accession>
<keyword evidence="8" id="KW-1185">Reference proteome</keyword>
<dbReference type="Pfam" id="PF14226">
    <property type="entry name" value="DIOX_N"/>
    <property type="match status" value="1"/>
</dbReference>
<proteinExistence type="inferred from homology"/>
<keyword evidence="3 5" id="KW-0560">Oxidoreductase</keyword>
<dbReference type="InterPro" id="IPR044861">
    <property type="entry name" value="IPNS-like_FE2OG_OXY"/>
</dbReference>